<keyword evidence="8" id="KW-1185">Reference proteome</keyword>
<evidence type="ECO:0000256" key="5">
    <source>
        <dbReference type="SAM" id="SignalP"/>
    </source>
</evidence>
<sequence>MKYVLLLLTISLTFGCSMRDIVSMDTQTQQEFDLNDNDSDGVIMARERCVETVIGADIDNYGCPTVSDINERQELQILFDNDSADINPRYYQQIEKVAQLMKMYPNSIVAIEGHCSKTGSYEHNLALSQARADNVVSVLTETFGIEASRLSATGYSYDKPIVPSETPEANEANRRVMAEVTADDTKTDIKWHIYSVDQ</sequence>
<dbReference type="CDD" id="cd07185">
    <property type="entry name" value="OmpA_C-like"/>
    <property type="match status" value="1"/>
</dbReference>
<dbReference type="PROSITE" id="PS51257">
    <property type="entry name" value="PROKAR_LIPOPROTEIN"/>
    <property type="match status" value="1"/>
</dbReference>
<feature type="chain" id="PRO_5047529016" evidence="5">
    <location>
        <begin position="20"/>
        <end position="198"/>
    </location>
</feature>
<dbReference type="PROSITE" id="PS51123">
    <property type="entry name" value="OMPA_2"/>
    <property type="match status" value="1"/>
</dbReference>
<feature type="domain" description="OmpA-like" evidence="6">
    <location>
        <begin position="66"/>
        <end position="184"/>
    </location>
</feature>
<comment type="caution">
    <text evidence="7">The sequence shown here is derived from an EMBL/GenBank/DDBJ whole genome shotgun (WGS) entry which is preliminary data.</text>
</comment>
<evidence type="ECO:0000256" key="2">
    <source>
        <dbReference type="ARBA" id="ARBA00023136"/>
    </source>
</evidence>
<keyword evidence="3" id="KW-0998">Cell outer membrane</keyword>
<dbReference type="PRINTS" id="PR01021">
    <property type="entry name" value="OMPADOMAIN"/>
</dbReference>
<name>A0ABT0KST9_9GAMM</name>
<dbReference type="RefSeq" id="WP_248956449.1">
    <property type="nucleotide sequence ID" value="NZ_JAKIKU010000010.1"/>
</dbReference>
<dbReference type="PANTHER" id="PTHR30329">
    <property type="entry name" value="STATOR ELEMENT OF FLAGELLAR MOTOR COMPLEX"/>
    <property type="match status" value="1"/>
</dbReference>
<dbReference type="Gene3D" id="3.30.1330.60">
    <property type="entry name" value="OmpA-like domain"/>
    <property type="match status" value="1"/>
</dbReference>
<evidence type="ECO:0000313" key="7">
    <source>
        <dbReference type="EMBL" id="MCL1046911.1"/>
    </source>
</evidence>
<evidence type="ECO:0000259" key="6">
    <source>
        <dbReference type="PROSITE" id="PS51123"/>
    </source>
</evidence>
<dbReference type="PANTHER" id="PTHR30329:SF21">
    <property type="entry name" value="LIPOPROTEIN YIAD-RELATED"/>
    <property type="match status" value="1"/>
</dbReference>
<evidence type="ECO:0000313" key="8">
    <source>
        <dbReference type="Proteomes" id="UP001202134"/>
    </source>
</evidence>
<organism evidence="7 8">
    <name type="scientific">Shewanella electrodiphila</name>
    <dbReference type="NCBI Taxonomy" id="934143"/>
    <lineage>
        <taxon>Bacteria</taxon>
        <taxon>Pseudomonadati</taxon>
        <taxon>Pseudomonadota</taxon>
        <taxon>Gammaproteobacteria</taxon>
        <taxon>Alteromonadales</taxon>
        <taxon>Shewanellaceae</taxon>
        <taxon>Shewanella</taxon>
    </lineage>
</organism>
<dbReference type="SUPFAM" id="SSF103088">
    <property type="entry name" value="OmpA-like"/>
    <property type="match status" value="1"/>
</dbReference>
<gene>
    <name evidence="7" type="ORF">L2737_16540</name>
</gene>
<dbReference type="InterPro" id="IPR050330">
    <property type="entry name" value="Bact_OuterMem_StrucFunc"/>
</dbReference>
<dbReference type="EMBL" id="JAKIKU010000010">
    <property type="protein sequence ID" value="MCL1046911.1"/>
    <property type="molecule type" value="Genomic_DNA"/>
</dbReference>
<keyword evidence="2 4" id="KW-0472">Membrane</keyword>
<evidence type="ECO:0000256" key="4">
    <source>
        <dbReference type="PROSITE-ProRule" id="PRU00473"/>
    </source>
</evidence>
<dbReference type="Proteomes" id="UP001202134">
    <property type="component" value="Unassembled WGS sequence"/>
</dbReference>
<proteinExistence type="predicted"/>
<accession>A0ABT0KST9</accession>
<protein>
    <submittedName>
        <fullName evidence="7">OmpA family protein</fullName>
    </submittedName>
</protein>
<feature type="signal peptide" evidence="5">
    <location>
        <begin position="1"/>
        <end position="19"/>
    </location>
</feature>
<evidence type="ECO:0000256" key="3">
    <source>
        <dbReference type="ARBA" id="ARBA00023237"/>
    </source>
</evidence>
<dbReference type="Pfam" id="PF00691">
    <property type="entry name" value="OmpA"/>
    <property type="match status" value="1"/>
</dbReference>
<evidence type="ECO:0000256" key="1">
    <source>
        <dbReference type="ARBA" id="ARBA00004442"/>
    </source>
</evidence>
<dbReference type="InterPro" id="IPR006665">
    <property type="entry name" value="OmpA-like"/>
</dbReference>
<comment type="subcellular location">
    <subcellularLocation>
        <location evidence="1">Cell outer membrane</location>
    </subcellularLocation>
</comment>
<dbReference type="InterPro" id="IPR006664">
    <property type="entry name" value="OMP_bac"/>
</dbReference>
<keyword evidence="5" id="KW-0732">Signal</keyword>
<reference evidence="7 8" key="1">
    <citation type="submission" date="2022-01" db="EMBL/GenBank/DDBJ databases">
        <title>Whole genome-based taxonomy of the Shewanellaceae.</title>
        <authorList>
            <person name="Martin-Rodriguez A.J."/>
        </authorList>
    </citation>
    <scope>NUCLEOTIDE SEQUENCE [LARGE SCALE GENOMIC DNA]</scope>
    <source>
        <strain evidence="7 8">DSM 24955</strain>
    </source>
</reference>
<dbReference type="InterPro" id="IPR036737">
    <property type="entry name" value="OmpA-like_sf"/>
</dbReference>